<comment type="caution">
    <text evidence="2">The sequence shown here is derived from an EMBL/GenBank/DDBJ whole genome shotgun (WGS) entry which is preliminary data.</text>
</comment>
<evidence type="ECO:0000313" key="2">
    <source>
        <dbReference type="EMBL" id="KII69330.1"/>
    </source>
</evidence>
<protein>
    <recommendedName>
        <fullName evidence="4">Transmembrane protein</fullName>
    </recommendedName>
</protein>
<reference evidence="2 3" key="1">
    <citation type="journal article" date="2014" name="Genome Biol. Evol.">
        <title>The genome of the myxosporean Thelohanellus kitauei shows adaptations to nutrient acquisition within its fish host.</title>
        <authorList>
            <person name="Yang Y."/>
            <person name="Xiong J."/>
            <person name="Zhou Z."/>
            <person name="Huo F."/>
            <person name="Miao W."/>
            <person name="Ran C."/>
            <person name="Liu Y."/>
            <person name="Zhang J."/>
            <person name="Feng J."/>
            <person name="Wang M."/>
            <person name="Wang M."/>
            <person name="Wang L."/>
            <person name="Yao B."/>
        </authorList>
    </citation>
    <scope>NUCLEOTIDE SEQUENCE [LARGE SCALE GENOMIC DNA]</scope>
    <source>
        <strain evidence="2">Wuqing</strain>
    </source>
</reference>
<keyword evidence="1" id="KW-0812">Transmembrane</keyword>
<accession>A0A0C2MYV6</accession>
<sequence>MVQLYLYRTQTTSQPRFRSLPTQKKNIQGKCKISFFSYFPFWTMYILVVGFIEMTIYISFHFSIQLRPFKIIGWVEGYNKRDNRCSTFVDILNLNNNEEPSQVVEPTQ</sequence>
<dbReference type="EMBL" id="JWZT01002465">
    <property type="protein sequence ID" value="KII69330.1"/>
    <property type="molecule type" value="Genomic_DNA"/>
</dbReference>
<evidence type="ECO:0008006" key="4">
    <source>
        <dbReference type="Google" id="ProtNLM"/>
    </source>
</evidence>
<proteinExistence type="predicted"/>
<evidence type="ECO:0000313" key="3">
    <source>
        <dbReference type="Proteomes" id="UP000031668"/>
    </source>
</evidence>
<dbReference type="Proteomes" id="UP000031668">
    <property type="component" value="Unassembled WGS sequence"/>
</dbReference>
<gene>
    <name evidence="2" type="ORF">RF11_10684</name>
</gene>
<keyword evidence="1" id="KW-0472">Membrane</keyword>
<keyword evidence="3" id="KW-1185">Reference proteome</keyword>
<feature type="transmembrane region" description="Helical" evidence="1">
    <location>
        <begin position="42"/>
        <end position="60"/>
    </location>
</feature>
<dbReference type="AlphaFoldDB" id="A0A0C2MYV6"/>
<name>A0A0C2MYV6_THEKT</name>
<keyword evidence="1" id="KW-1133">Transmembrane helix</keyword>
<evidence type="ECO:0000256" key="1">
    <source>
        <dbReference type="SAM" id="Phobius"/>
    </source>
</evidence>
<organism evidence="2 3">
    <name type="scientific">Thelohanellus kitauei</name>
    <name type="common">Myxosporean</name>
    <dbReference type="NCBI Taxonomy" id="669202"/>
    <lineage>
        <taxon>Eukaryota</taxon>
        <taxon>Metazoa</taxon>
        <taxon>Cnidaria</taxon>
        <taxon>Myxozoa</taxon>
        <taxon>Myxosporea</taxon>
        <taxon>Bivalvulida</taxon>
        <taxon>Platysporina</taxon>
        <taxon>Myxobolidae</taxon>
        <taxon>Thelohanellus</taxon>
    </lineage>
</organism>